<feature type="domain" description="F-box" evidence="2">
    <location>
        <begin position="106"/>
        <end position="155"/>
    </location>
</feature>
<dbReference type="InterPro" id="IPR001810">
    <property type="entry name" value="F-box_dom"/>
</dbReference>
<dbReference type="SUPFAM" id="SSF81383">
    <property type="entry name" value="F-box domain"/>
    <property type="match status" value="1"/>
</dbReference>
<comment type="caution">
    <text evidence="3">The sequence shown here is derived from an EMBL/GenBank/DDBJ whole genome shotgun (WGS) entry which is preliminary data.</text>
</comment>
<feature type="compositionally biased region" description="Acidic residues" evidence="1">
    <location>
        <begin position="55"/>
        <end position="77"/>
    </location>
</feature>
<evidence type="ECO:0000259" key="2">
    <source>
        <dbReference type="PROSITE" id="PS50181"/>
    </source>
</evidence>
<evidence type="ECO:0000313" key="4">
    <source>
        <dbReference type="Proteomes" id="UP000521943"/>
    </source>
</evidence>
<name>A0A8H6HRP6_9AGAR</name>
<protein>
    <recommendedName>
        <fullName evidence="2">F-box domain-containing protein</fullName>
    </recommendedName>
</protein>
<keyword evidence="4" id="KW-1185">Reference proteome</keyword>
<dbReference type="CDD" id="cd09917">
    <property type="entry name" value="F-box_SF"/>
    <property type="match status" value="1"/>
</dbReference>
<dbReference type="InterPro" id="IPR036047">
    <property type="entry name" value="F-box-like_dom_sf"/>
</dbReference>
<dbReference type="EMBL" id="JACGCI010000052">
    <property type="protein sequence ID" value="KAF6751122.1"/>
    <property type="molecule type" value="Genomic_DNA"/>
</dbReference>
<dbReference type="Pfam" id="PF00646">
    <property type="entry name" value="F-box"/>
    <property type="match status" value="1"/>
</dbReference>
<dbReference type="PROSITE" id="PS50181">
    <property type="entry name" value="FBOX"/>
    <property type="match status" value="1"/>
</dbReference>
<dbReference type="SMART" id="SM00256">
    <property type="entry name" value="FBOX"/>
    <property type="match status" value="1"/>
</dbReference>
<sequence length="779" mass="90449">MPSYNDGWDSDGLPRGFVYYPWVSDEEEDDRSYYSSDGRWTSSDESEEEYHFSEPEEDYSDEEWSEEDESDEDESDEEVPKRTARKRRPKAPSPSPEVRRRFGKDLSLLPKMPLDILFEIFSRLEPKDLVNLLRVNKMFRSTLLRPNAQFVWAASRTRRRVPAPSRGFTEAAWAIFLFGTKCELCGSMQVNKVDWFLRRRACGRCKRVHLQDGRKFAAKFPQYDITILQYIPYWEMPDRNYSTNDVGKNKFFWADDIHVAGKKWASFQKACLRGEPGAEVAFELWKEERKAVLEAAKEDAQEFKDTLPAKAMRVKRKRDRIRERFIPLGYSKVDIDRGVDDCVQEYYGTYRGRIPKLRDADWMEFRKKCEPYIKEAQKYRLERELKAAKEERMELFRSCCEQFLSTMRPSERQHCPPVEVFRALPEISSLVDAPLGTSVKAEDFQPFVANLATHISNYKTRQREEALATLPAEYRSMADPFELARFILRCDMHLQYQEIDWNEVCSKFMVTWPMVTSHTCEAWTRFFYEQAPGPESLPKIALHERASARAVELITMSGLDPDTATVRDMDERGALFVCNRCPSQTVTVHTWRTAVFHPDAWNQSKCQGECLARGDNPVRFRLANEMETKHAREISRDGAPVWSCDHCTMHLRPIDATSKSDVGHHLKNIHGIVDPKEGVDFFLNEACRFILHSAFAYEDVPKVSPFRCIHPKCAKSPNRSFSEHGLRLHIGCIHGVGEPVLDVDYIVVHPMPLPPEVVNWKMKMKTITLTGVATNDERN</sequence>
<dbReference type="Proteomes" id="UP000521943">
    <property type="component" value="Unassembled WGS sequence"/>
</dbReference>
<dbReference type="OrthoDB" id="2322499at2759"/>
<organism evidence="3 4">
    <name type="scientific">Ephemerocybe angulata</name>
    <dbReference type="NCBI Taxonomy" id="980116"/>
    <lineage>
        <taxon>Eukaryota</taxon>
        <taxon>Fungi</taxon>
        <taxon>Dikarya</taxon>
        <taxon>Basidiomycota</taxon>
        <taxon>Agaricomycotina</taxon>
        <taxon>Agaricomycetes</taxon>
        <taxon>Agaricomycetidae</taxon>
        <taxon>Agaricales</taxon>
        <taxon>Agaricineae</taxon>
        <taxon>Psathyrellaceae</taxon>
        <taxon>Ephemerocybe</taxon>
    </lineage>
</organism>
<dbReference type="AlphaFoldDB" id="A0A8H6HRP6"/>
<reference evidence="3 4" key="1">
    <citation type="submission" date="2020-07" db="EMBL/GenBank/DDBJ databases">
        <title>Comparative genomics of pyrophilous fungi reveals a link between fire events and developmental genes.</title>
        <authorList>
            <consortium name="DOE Joint Genome Institute"/>
            <person name="Steindorff A.S."/>
            <person name="Carver A."/>
            <person name="Calhoun S."/>
            <person name="Stillman K."/>
            <person name="Liu H."/>
            <person name="Lipzen A."/>
            <person name="Pangilinan J."/>
            <person name="Labutti K."/>
            <person name="Bruns T.D."/>
            <person name="Grigoriev I.V."/>
        </authorList>
    </citation>
    <scope>NUCLEOTIDE SEQUENCE [LARGE SCALE GENOMIC DNA]</scope>
    <source>
        <strain evidence="3 4">CBS 144469</strain>
    </source>
</reference>
<evidence type="ECO:0000313" key="3">
    <source>
        <dbReference type="EMBL" id="KAF6751122.1"/>
    </source>
</evidence>
<evidence type="ECO:0000256" key="1">
    <source>
        <dbReference type="SAM" id="MobiDB-lite"/>
    </source>
</evidence>
<proteinExistence type="predicted"/>
<feature type="region of interest" description="Disordered" evidence="1">
    <location>
        <begin position="26"/>
        <end position="99"/>
    </location>
</feature>
<gene>
    <name evidence="3" type="ORF">DFP72DRAFT_908530</name>
</gene>
<accession>A0A8H6HRP6</accession>